<keyword evidence="1" id="KW-0175">Coiled coil</keyword>
<reference evidence="2" key="1">
    <citation type="submission" date="2022-12" db="EMBL/GenBank/DDBJ databases">
        <authorList>
            <person name="Petersen C."/>
        </authorList>
    </citation>
    <scope>NUCLEOTIDE SEQUENCE</scope>
    <source>
        <strain evidence="2">IBT 30728</strain>
    </source>
</reference>
<reference evidence="2" key="2">
    <citation type="journal article" date="2023" name="IMA Fungus">
        <title>Comparative genomic study of the Penicillium genus elucidates a diverse pangenome and 15 lateral gene transfer events.</title>
        <authorList>
            <person name="Petersen C."/>
            <person name="Sorensen T."/>
            <person name="Nielsen M.R."/>
            <person name="Sondergaard T.E."/>
            <person name="Sorensen J.L."/>
            <person name="Fitzpatrick D.A."/>
            <person name="Frisvad J.C."/>
            <person name="Nielsen K.L."/>
        </authorList>
    </citation>
    <scope>NUCLEOTIDE SEQUENCE</scope>
    <source>
        <strain evidence="2">IBT 30728</strain>
    </source>
</reference>
<keyword evidence="3" id="KW-1185">Reference proteome</keyword>
<gene>
    <name evidence="2" type="ORF">N7539_009139</name>
</gene>
<dbReference type="EMBL" id="JAPWDQ010000015">
    <property type="protein sequence ID" value="KAJ5469521.1"/>
    <property type="molecule type" value="Genomic_DNA"/>
</dbReference>
<evidence type="ECO:0000313" key="2">
    <source>
        <dbReference type="EMBL" id="KAJ5469521.1"/>
    </source>
</evidence>
<name>A0A9X0BJE9_9EURO</name>
<proteinExistence type="predicted"/>
<dbReference type="GeneID" id="81628984"/>
<organism evidence="2 3">
    <name type="scientific">Penicillium diatomitis</name>
    <dbReference type="NCBI Taxonomy" id="2819901"/>
    <lineage>
        <taxon>Eukaryota</taxon>
        <taxon>Fungi</taxon>
        <taxon>Dikarya</taxon>
        <taxon>Ascomycota</taxon>
        <taxon>Pezizomycotina</taxon>
        <taxon>Eurotiomycetes</taxon>
        <taxon>Eurotiomycetidae</taxon>
        <taxon>Eurotiales</taxon>
        <taxon>Aspergillaceae</taxon>
        <taxon>Penicillium</taxon>
    </lineage>
</organism>
<evidence type="ECO:0000313" key="3">
    <source>
        <dbReference type="Proteomes" id="UP001148312"/>
    </source>
</evidence>
<sequence length="92" mass="10691">MVGTDDTLSDESVEENRLEQVLQQMEGNPENAETAQLLRQWINGMSDTLRILKQEKKTNERLEEKIKDLAEQIERLTEENEMLKSLNAMDRG</sequence>
<accession>A0A9X0BJE9</accession>
<feature type="coiled-coil region" evidence="1">
    <location>
        <begin position="8"/>
        <end position="89"/>
    </location>
</feature>
<dbReference type="AlphaFoldDB" id="A0A9X0BJE9"/>
<protein>
    <submittedName>
        <fullName evidence="2">Uncharacterized protein</fullName>
    </submittedName>
</protein>
<comment type="caution">
    <text evidence="2">The sequence shown here is derived from an EMBL/GenBank/DDBJ whole genome shotgun (WGS) entry which is preliminary data.</text>
</comment>
<dbReference type="Proteomes" id="UP001148312">
    <property type="component" value="Unassembled WGS sequence"/>
</dbReference>
<dbReference type="RefSeq" id="XP_056786111.1">
    <property type="nucleotide sequence ID" value="XM_056938734.1"/>
</dbReference>
<evidence type="ECO:0000256" key="1">
    <source>
        <dbReference type="SAM" id="Coils"/>
    </source>
</evidence>